<feature type="transmembrane region" description="Helical" evidence="1">
    <location>
        <begin position="20"/>
        <end position="40"/>
    </location>
</feature>
<feature type="transmembrane region" description="Helical" evidence="1">
    <location>
        <begin position="46"/>
        <end position="67"/>
    </location>
</feature>
<dbReference type="OrthoDB" id="107236at2157"/>
<organism evidence="2 3">
    <name type="scientific">Archaeoglobus sulfaticallidus PM70-1</name>
    <dbReference type="NCBI Taxonomy" id="387631"/>
    <lineage>
        <taxon>Archaea</taxon>
        <taxon>Methanobacteriati</taxon>
        <taxon>Methanobacteriota</taxon>
        <taxon>Archaeoglobi</taxon>
        <taxon>Archaeoglobales</taxon>
        <taxon>Archaeoglobaceae</taxon>
        <taxon>Archaeoglobus</taxon>
    </lineage>
</organism>
<feature type="transmembrane region" description="Helical" evidence="1">
    <location>
        <begin position="280"/>
        <end position="298"/>
    </location>
</feature>
<dbReference type="Gene3D" id="1.20.1250.20">
    <property type="entry name" value="MFS general substrate transporter like domains"/>
    <property type="match status" value="2"/>
</dbReference>
<evidence type="ECO:0008006" key="4">
    <source>
        <dbReference type="Google" id="ProtNLM"/>
    </source>
</evidence>
<feature type="transmembrane region" description="Helical" evidence="1">
    <location>
        <begin position="310"/>
        <end position="335"/>
    </location>
</feature>
<dbReference type="Pfam" id="PF07690">
    <property type="entry name" value="MFS_1"/>
    <property type="match status" value="1"/>
</dbReference>
<keyword evidence="1" id="KW-0812">Transmembrane</keyword>
<evidence type="ECO:0000256" key="1">
    <source>
        <dbReference type="SAM" id="Phobius"/>
    </source>
</evidence>
<dbReference type="eggNOG" id="arCOG00141">
    <property type="taxonomic scope" value="Archaea"/>
</dbReference>
<dbReference type="HOGENOM" id="CLU_025379_0_0_2"/>
<feature type="transmembrane region" description="Helical" evidence="1">
    <location>
        <begin position="246"/>
        <end position="268"/>
    </location>
</feature>
<accession>N0BD02</accession>
<evidence type="ECO:0000313" key="2">
    <source>
        <dbReference type="EMBL" id="AGK60112.1"/>
    </source>
</evidence>
<proteinExistence type="predicted"/>
<dbReference type="STRING" id="387631.Asulf_00076"/>
<sequence length="504" mass="56027">MENEEPEIDRSLKNLLRDGLASQIMFSLVTVPIISSYLALMKASPLLIGFVAGIPYLSQLVQIPSVYIAEKYSRKKICLIYNLLSRISLLLIAIALAIDFDNSVSLVVILFTAYTVFKEASSLPWSSWMRDLIPDNMRGKIYSKRIANGKFIALFAVLSFAVLFNYLGSPAFILLFMTAFLAGAVSLYFITGIDDVDVETKGKRNLREPFKNINFVRLTSSLSLWRFASGMSTPFFSVYIISVLNYPLWVVITLASVSQLSSTYFLRISGKMMDMFGNKPLTILSFSSFSLAALLFTFTTMPERHPLTPMILVLIYIIDGFYSNIPPIAVMNMIAKITPKGNSASYYAANNVASSLFGALGSLTGGIIASGLLYLNFGIKIDIESTIGFLQIPAIHLAGYDFLFLISAFLSVLSVKILRKFEESNAVDEELVKEEIRKAVYQDVLSVISHTPLVTVLDGFSAKFMAQMRTQDVFQSSLGVKINPNKQFEFAPGKIEDIEKIKEN</sequence>
<protein>
    <recommendedName>
        <fullName evidence="4">Major facilitator superfamily (MFS) profile domain-containing protein</fullName>
    </recommendedName>
</protein>
<feature type="transmembrane region" description="Helical" evidence="1">
    <location>
        <begin position="356"/>
        <end position="377"/>
    </location>
</feature>
<dbReference type="RefSeq" id="WP_015589711.1">
    <property type="nucleotide sequence ID" value="NC_021169.1"/>
</dbReference>
<dbReference type="AlphaFoldDB" id="N0BD02"/>
<dbReference type="GO" id="GO:0022857">
    <property type="term" value="F:transmembrane transporter activity"/>
    <property type="evidence" value="ECO:0007669"/>
    <property type="project" value="InterPro"/>
</dbReference>
<dbReference type="InterPro" id="IPR011701">
    <property type="entry name" value="MFS"/>
</dbReference>
<keyword evidence="1" id="KW-1133">Transmembrane helix</keyword>
<dbReference type="PANTHER" id="PTHR23526:SF2">
    <property type="entry name" value="MAJOR FACILITATOR SUPERFAMILY (MFS) PROFILE DOMAIN-CONTAINING PROTEIN"/>
    <property type="match status" value="1"/>
</dbReference>
<dbReference type="SUPFAM" id="SSF103473">
    <property type="entry name" value="MFS general substrate transporter"/>
    <property type="match status" value="1"/>
</dbReference>
<dbReference type="EMBL" id="CP005290">
    <property type="protein sequence ID" value="AGK60112.1"/>
    <property type="molecule type" value="Genomic_DNA"/>
</dbReference>
<keyword evidence="3" id="KW-1185">Reference proteome</keyword>
<gene>
    <name evidence="2" type="ORF">Asulf_00076</name>
</gene>
<name>N0BD02_9EURY</name>
<feature type="transmembrane region" description="Helical" evidence="1">
    <location>
        <begin position="397"/>
        <end position="415"/>
    </location>
</feature>
<evidence type="ECO:0000313" key="3">
    <source>
        <dbReference type="Proteomes" id="UP000013307"/>
    </source>
</evidence>
<dbReference type="GeneID" id="15391722"/>
<feature type="transmembrane region" description="Helical" evidence="1">
    <location>
        <begin position="146"/>
        <end position="166"/>
    </location>
</feature>
<reference evidence="2 3" key="1">
    <citation type="journal article" date="2013" name="Genome Announc.">
        <title>Complete Genome Sequence of the Thermophilic and Facultatively Chemolithoautotrophic Sulfate Reducer Archaeoglobus sulfaticallidus Strain PM70-1T.</title>
        <authorList>
            <person name="Stokke R."/>
            <person name="Hocking W.P."/>
            <person name="Steinsbu B.O."/>
            <person name="Steen I.H."/>
        </authorList>
    </citation>
    <scope>NUCLEOTIDE SEQUENCE [LARGE SCALE GENOMIC DNA]</scope>
    <source>
        <strain evidence="2">PM70-1</strain>
    </source>
</reference>
<keyword evidence="1" id="KW-0472">Membrane</keyword>
<dbReference type="InterPro" id="IPR036259">
    <property type="entry name" value="MFS_trans_sf"/>
</dbReference>
<dbReference type="Proteomes" id="UP000013307">
    <property type="component" value="Chromosome"/>
</dbReference>
<dbReference type="PANTHER" id="PTHR23526">
    <property type="entry name" value="INTEGRAL MEMBRANE TRANSPORT PROTEIN-RELATED"/>
    <property type="match status" value="1"/>
</dbReference>
<dbReference type="InterPro" id="IPR052528">
    <property type="entry name" value="Sugar_transport-like"/>
</dbReference>
<feature type="transmembrane region" description="Helical" evidence="1">
    <location>
        <begin position="172"/>
        <end position="193"/>
    </location>
</feature>
<dbReference type="KEGG" id="ast:Asulf_00076"/>